<reference evidence="1 2" key="1">
    <citation type="submission" date="2018-10" db="EMBL/GenBank/DDBJ databases">
        <title>A high-quality apple genome assembly.</title>
        <authorList>
            <person name="Hu J."/>
        </authorList>
    </citation>
    <scope>NUCLEOTIDE SEQUENCE [LARGE SCALE GENOMIC DNA]</scope>
    <source>
        <strain evidence="2">cv. HFTH1</strain>
        <tissue evidence="1">Young leaf</tissue>
    </source>
</reference>
<dbReference type="Proteomes" id="UP000290289">
    <property type="component" value="Chromosome 14"/>
</dbReference>
<comment type="caution">
    <text evidence="1">The sequence shown here is derived from an EMBL/GenBank/DDBJ whole genome shotgun (WGS) entry which is preliminary data.</text>
</comment>
<accession>A0A498HXW5</accession>
<gene>
    <name evidence="1" type="ORF">DVH24_019124</name>
</gene>
<dbReference type="EMBL" id="RDQH01000340">
    <property type="protein sequence ID" value="RXH76236.1"/>
    <property type="molecule type" value="Genomic_DNA"/>
</dbReference>
<evidence type="ECO:0000313" key="1">
    <source>
        <dbReference type="EMBL" id="RXH76236.1"/>
    </source>
</evidence>
<evidence type="ECO:0000313" key="2">
    <source>
        <dbReference type="Proteomes" id="UP000290289"/>
    </source>
</evidence>
<protein>
    <submittedName>
        <fullName evidence="1">Uncharacterized protein</fullName>
    </submittedName>
</protein>
<sequence>MNTATNSESYATEGTLPRQFVDHEHVNVAAQTEDEDREALDGLRGFISELREKVPAKLADQLLKVDGKKSSVTVQKGATHGLQGSVQELSNKLERFKIRTLDFGGVVKEEDKQ</sequence>
<keyword evidence="2" id="KW-1185">Reference proteome</keyword>
<proteinExistence type="predicted"/>
<name>A0A498HXW5_MALDO</name>
<dbReference type="AlphaFoldDB" id="A0A498HXW5"/>
<organism evidence="1 2">
    <name type="scientific">Malus domestica</name>
    <name type="common">Apple</name>
    <name type="synonym">Pyrus malus</name>
    <dbReference type="NCBI Taxonomy" id="3750"/>
    <lineage>
        <taxon>Eukaryota</taxon>
        <taxon>Viridiplantae</taxon>
        <taxon>Streptophyta</taxon>
        <taxon>Embryophyta</taxon>
        <taxon>Tracheophyta</taxon>
        <taxon>Spermatophyta</taxon>
        <taxon>Magnoliopsida</taxon>
        <taxon>eudicotyledons</taxon>
        <taxon>Gunneridae</taxon>
        <taxon>Pentapetalae</taxon>
        <taxon>rosids</taxon>
        <taxon>fabids</taxon>
        <taxon>Rosales</taxon>
        <taxon>Rosaceae</taxon>
        <taxon>Amygdaloideae</taxon>
        <taxon>Maleae</taxon>
        <taxon>Malus</taxon>
    </lineage>
</organism>